<dbReference type="Proteomes" id="UP001218218">
    <property type="component" value="Unassembled WGS sequence"/>
</dbReference>
<organism evidence="1 2">
    <name type="scientific">Mycena albidolilacea</name>
    <dbReference type="NCBI Taxonomy" id="1033008"/>
    <lineage>
        <taxon>Eukaryota</taxon>
        <taxon>Fungi</taxon>
        <taxon>Dikarya</taxon>
        <taxon>Basidiomycota</taxon>
        <taxon>Agaricomycotina</taxon>
        <taxon>Agaricomycetes</taxon>
        <taxon>Agaricomycetidae</taxon>
        <taxon>Agaricales</taxon>
        <taxon>Marasmiineae</taxon>
        <taxon>Mycenaceae</taxon>
        <taxon>Mycena</taxon>
    </lineage>
</organism>
<name>A0AAD7F470_9AGAR</name>
<evidence type="ECO:0000313" key="1">
    <source>
        <dbReference type="EMBL" id="KAJ7364555.1"/>
    </source>
</evidence>
<accession>A0AAD7F470</accession>
<evidence type="ECO:0000313" key="2">
    <source>
        <dbReference type="Proteomes" id="UP001218218"/>
    </source>
</evidence>
<sequence>MFPPAVNILENYPKYSSRQRNSETGSLKPIIETLRKSRTSRMRLFGIAQSRMRKSDLRLLRNQVNGGVVGLTGKSCKPRKNPITLRNAEKPHAADAAFAQAL</sequence>
<reference evidence="1" key="1">
    <citation type="submission" date="2023-03" db="EMBL/GenBank/DDBJ databases">
        <title>Massive genome expansion in bonnet fungi (Mycena s.s.) driven by repeated elements and novel gene families across ecological guilds.</title>
        <authorList>
            <consortium name="Lawrence Berkeley National Laboratory"/>
            <person name="Harder C.B."/>
            <person name="Miyauchi S."/>
            <person name="Viragh M."/>
            <person name="Kuo A."/>
            <person name="Thoen E."/>
            <person name="Andreopoulos B."/>
            <person name="Lu D."/>
            <person name="Skrede I."/>
            <person name="Drula E."/>
            <person name="Henrissat B."/>
            <person name="Morin E."/>
            <person name="Kohler A."/>
            <person name="Barry K."/>
            <person name="LaButti K."/>
            <person name="Morin E."/>
            <person name="Salamov A."/>
            <person name="Lipzen A."/>
            <person name="Mereny Z."/>
            <person name="Hegedus B."/>
            <person name="Baldrian P."/>
            <person name="Stursova M."/>
            <person name="Weitz H."/>
            <person name="Taylor A."/>
            <person name="Grigoriev I.V."/>
            <person name="Nagy L.G."/>
            <person name="Martin F."/>
            <person name="Kauserud H."/>
        </authorList>
    </citation>
    <scope>NUCLEOTIDE SEQUENCE</scope>
    <source>
        <strain evidence="1">CBHHK002</strain>
    </source>
</reference>
<dbReference type="AlphaFoldDB" id="A0AAD7F470"/>
<protein>
    <submittedName>
        <fullName evidence="1">Uncharacterized protein</fullName>
    </submittedName>
</protein>
<proteinExistence type="predicted"/>
<comment type="caution">
    <text evidence="1">The sequence shown here is derived from an EMBL/GenBank/DDBJ whole genome shotgun (WGS) entry which is preliminary data.</text>
</comment>
<dbReference type="EMBL" id="JARIHO010000003">
    <property type="protein sequence ID" value="KAJ7364555.1"/>
    <property type="molecule type" value="Genomic_DNA"/>
</dbReference>
<keyword evidence="2" id="KW-1185">Reference proteome</keyword>
<gene>
    <name evidence="1" type="ORF">DFH08DRAFT_798886</name>
</gene>